<reference evidence="1 2" key="1">
    <citation type="submission" date="2018-06" db="EMBL/GenBank/DDBJ databases">
        <authorList>
            <consortium name="Pathogen Informatics"/>
            <person name="Doyle S."/>
        </authorList>
    </citation>
    <scope>NUCLEOTIDE SEQUENCE [LARGE SCALE GENOMIC DNA]</scope>
    <source>
        <strain evidence="1 2">NCTC11190</strain>
    </source>
</reference>
<dbReference type="Pfam" id="PF04860">
    <property type="entry name" value="Phage_portal"/>
    <property type="match status" value="1"/>
</dbReference>
<gene>
    <name evidence="1" type="ORF">NCTC11190_00998</name>
</gene>
<name>A0A379MQP0_9BACT</name>
<evidence type="ECO:0000313" key="2">
    <source>
        <dbReference type="Proteomes" id="UP000255233"/>
    </source>
</evidence>
<dbReference type="AlphaFoldDB" id="A0A379MQP0"/>
<dbReference type="InterPro" id="IPR006944">
    <property type="entry name" value="Phage/GTA_portal"/>
</dbReference>
<dbReference type="EMBL" id="UGVL01000001">
    <property type="protein sequence ID" value="SUE33786.1"/>
    <property type="molecule type" value="Genomic_DNA"/>
</dbReference>
<keyword evidence="2" id="KW-1185">Reference proteome</keyword>
<evidence type="ECO:0000313" key="1">
    <source>
        <dbReference type="EMBL" id="SUE33786.1"/>
    </source>
</evidence>
<proteinExistence type="predicted"/>
<dbReference type="Proteomes" id="UP000255233">
    <property type="component" value="Unassembled WGS sequence"/>
</dbReference>
<organism evidence="1 2">
    <name type="scientific">Rikenella microfusus</name>
    <dbReference type="NCBI Taxonomy" id="28139"/>
    <lineage>
        <taxon>Bacteria</taxon>
        <taxon>Pseudomonadati</taxon>
        <taxon>Bacteroidota</taxon>
        <taxon>Bacteroidia</taxon>
        <taxon>Bacteroidales</taxon>
        <taxon>Rikenellaceae</taxon>
        <taxon>Rikenella</taxon>
    </lineage>
</organism>
<protein>
    <submittedName>
        <fullName evidence="1">Phage portal protein, PBSX family</fullName>
    </submittedName>
</protein>
<accession>A0A379MQP0</accession>
<sequence>MMTTATKHNGRIFVVGQAAAPVPRPVVAAARRDVWRWGADNRLPEALAALSRSSTIHRRIINDKADYISGSGLTVDESSPRTAALVKEANADGQSLRTVIQRIALDRCLFGNAFLEIVTDSGRNFLSLYHQDATRCRLSRDGGHVVLHHDWRQYRPSESVVLPLYPAFEERPDGTLRAMIHYKDYEPMFEHYGVPKYIAGLGASAIVWKTDRWNLSRLDNAFQPSGVMVLDGDTDSEQEAARIAQLAEEKFAGKPGQVMFLVKNGIEGDTTKFVPIETSSDGDWKSLHDQAVSDIIVAHSWFRTLSGLEYSTGFSADRVRHEYNIALNTLIRVEQQEIIEPVRAVCADLFREHTSSLAFVNRPPFEVKPDYMRVWEARKADGFDYDPDDPAQQLFLSQI</sequence>